<evidence type="ECO:0000313" key="2">
    <source>
        <dbReference type="EMBL" id="QOV91632.1"/>
    </source>
</evidence>
<keyword evidence="1" id="KW-0812">Transmembrane</keyword>
<protein>
    <submittedName>
        <fullName evidence="2">Uncharacterized protein</fullName>
    </submittedName>
</protein>
<dbReference type="Proteomes" id="UP000593765">
    <property type="component" value="Chromosome"/>
</dbReference>
<name>A0A7M2X2I3_9BACT</name>
<organism evidence="2 3">
    <name type="scientific">Humisphaera borealis</name>
    <dbReference type="NCBI Taxonomy" id="2807512"/>
    <lineage>
        <taxon>Bacteria</taxon>
        <taxon>Pseudomonadati</taxon>
        <taxon>Planctomycetota</taxon>
        <taxon>Phycisphaerae</taxon>
        <taxon>Tepidisphaerales</taxon>
        <taxon>Tepidisphaeraceae</taxon>
        <taxon>Humisphaera</taxon>
    </lineage>
</organism>
<proteinExistence type="predicted"/>
<gene>
    <name evidence="2" type="ORF">IPV69_09820</name>
</gene>
<reference evidence="2 3" key="1">
    <citation type="submission" date="2020-10" db="EMBL/GenBank/DDBJ databases">
        <title>Wide distribution of Phycisphaera-like planctomycetes from WD2101 soil group in peatlands and genome analysis of the first cultivated representative.</title>
        <authorList>
            <person name="Dedysh S.N."/>
            <person name="Beletsky A.V."/>
            <person name="Ivanova A."/>
            <person name="Kulichevskaya I.S."/>
            <person name="Suzina N.E."/>
            <person name="Philippov D.A."/>
            <person name="Rakitin A.L."/>
            <person name="Mardanov A.V."/>
            <person name="Ravin N.V."/>
        </authorList>
    </citation>
    <scope>NUCLEOTIDE SEQUENCE [LARGE SCALE GENOMIC DNA]</scope>
    <source>
        <strain evidence="2 3">M1803</strain>
    </source>
</reference>
<dbReference type="RefSeq" id="WP_206294933.1">
    <property type="nucleotide sequence ID" value="NZ_CP063458.1"/>
</dbReference>
<keyword evidence="3" id="KW-1185">Reference proteome</keyword>
<dbReference type="KEGG" id="hbs:IPV69_09820"/>
<keyword evidence="1" id="KW-0472">Membrane</keyword>
<evidence type="ECO:0000313" key="3">
    <source>
        <dbReference type="Proteomes" id="UP000593765"/>
    </source>
</evidence>
<sequence length="110" mass="12531">MHLPPADLLRDLSHAFNYAEVAIWPVIGLVLLIASFWRAGAIRRDFRLAAVVLFAFGPTDLVEAAYGDKWWEPWWLLVWKVACVVALAAILFNAWKRERRRKDAVANASV</sequence>
<evidence type="ECO:0000256" key="1">
    <source>
        <dbReference type="SAM" id="Phobius"/>
    </source>
</evidence>
<keyword evidence="1" id="KW-1133">Transmembrane helix</keyword>
<accession>A0A7M2X2I3</accession>
<dbReference type="AlphaFoldDB" id="A0A7M2X2I3"/>
<feature type="transmembrane region" description="Helical" evidence="1">
    <location>
        <begin position="15"/>
        <end position="36"/>
    </location>
</feature>
<feature type="transmembrane region" description="Helical" evidence="1">
    <location>
        <begin position="73"/>
        <end position="92"/>
    </location>
</feature>
<dbReference type="EMBL" id="CP063458">
    <property type="protein sequence ID" value="QOV91632.1"/>
    <property type="molecule type" value="Genomic_DNA"/>
</dbReference>
<feature type="transmembrane region" description="Helical" evidence="1">
    <location>
        <begin position="48"/>
        <end position="67"/>
    </location>
</feature>